<dbReference type="PANTHER" id="PTHR10992:SF1078">
    <property type="entry name" value="AB HYDROLASE-1 DOMAIN-CONTAINING PROTEIN"/>
    <property type="match status" value="1"/>
</dbReference>
<comment type="catalytic activity">
    <reaction evidence="4">
        <text>2-hydroxy-2-methylpropanenitrile = acetone + hydrogen cyanide</text>
        <dbReference type="Rhea" id="RHEA:11932"/>
        <dbReference type="ChEBI" id="CHEBI:15347"/>
        <dbReference type="ChEBI" id="CHEBI:15348"/>
        <dbReference type="ChEBI" id="CHEBI:18407"/>
    </reaction>
    <physiologicalReaction direction="left-to-right" evidence="4">
        <dbReference type="Rhea" id="RHEA:11933"/>
    </physiologicalReaction>
</comment>
<dbReference type="PANTHER" id="PTHR10992">
    <property type="entry name" value="METHYLESTERASE FAMILY MEMBER"/>
    <property type="match status" value="1"/>
</dbReference>
<comment type="catalytic activity">
    <reaction evidence="3">
        <text>a monosubstituted aliphatic (S)-hydroxynitrile = an aldehyde + hydrogen cyanide</text>
        <dbReference type="Rhea" id="RHEA:56588"/>
        <dbReference type="ChEBI" id="CHEBI:17478"/>
        <dbReference type="ChEBI" id="CHEBI:18407"/>
        <dbReference type="ChEBI" id="CHEBI:140596"/>
        <dbReference type="EC" id="4.1.2.47"/>
    </reaction>
</comment>
<dbReference type="GO" id="GO:0009696">
    <property type="term" value="P:salicylic acid metabolic process"/>
    <property type="evidence" value="ECO:0007669"/>
    <property type="project" value="TreeGrafter"/>
</dbReference>
<dbReference type="Pfam" id="PF12697">
    <property type="entry name" value="Abhydrolase_6"/>
    <property type="match status" value="2"/>
</dbReference>
<evidence type="ECO:0000256" key="5">
    <source>
        <dbReference type="ARBA" id="ARBA00050358"/>
    </source>
</evidence>
<feature type="domain" description="AB hydrolase-1" evidence="21">
    <location>
        <begin position="11"/>
        <end position="242"/>
    </location>
</feature>
<comment type="catalytic activity">
    <reaction evidence="11">
        <text>3-formylthiophene + hydrogen cyanide = (2S)-2-hydroxy-2-(thiophen-3-yl)acetonitrile</text>
        <dbReference type="Rhea" id="RHEA:77459"/>
        <dbReference type="ChEBI" id="CHEBI:18407"/>
        <dbReference type="ChEBI" id="CHEBI:87611"/>
        <dbReference type="ChEBI" id="CHEBI:197333"/>
    </reaction>
</comment>
<organism evidence="22 23">
    <name type="scientific">Populus alba x Populus x berolinensis</name>
    <dbReference type="NCBI Taxonomy" id="444605"/>
    <lineage>
        <taxon>Eukaryota</taxon>
        <taxon>Viridiplantae</taxon>
        <taxon>Streptophyta</taxon>
        <taxon>Embryophyta</taxon>
        <taxon>Tracheophyta</taxon>
        <taxon>Spermatophyta</taxon>
        <taxon>Magnoliopsida</taxon>
        <taxon>eudicotyledons</taxon>
        <taxon>Gunneridae</taxon>
        <taxon>Pentapetalae</taxon>
        <taxon>rosids</taxon>
        <taxon>fabids</taxon>
        <taxon>Malpighiales</taxon>
        <taxon>Salicaceae</taxon>
        <taxon>Saliceae</taxon>
        <taxon>Populus</taxon>
    </lineage>
</organism>
<protein>
    <recommendedName>
        <fullName evidence="17">(S)-hydroxynitrile lyase</fullName>
        <ecNumber evidence="16">4.1.2.47</ecNumber>
    </recommendedName>
    <alternativeName>
        <fullName evidence="18">2-hydroxy-2-methylpropanenitrile lyase</fullName>
    </alternativeName>
    <alternativeName>
        <fullName evidence="19">Acetone cyanohydrin lyase</fullName>
    </alternativeName>
    <alternativeName>
        <fullName evidence="20">Hydroxynitrile lyase</fullName>
    </alternativeName>
</protein>
<dbReference type="EMBL" id="JAQIZT010000007">
    <property type="protein sequence ID" value="KAJ6990147.1"/>
    <property type="molecule type" value="Genomic_DNA"/>
</dbReference>
<evidence type="ECO:0000256" key="7">
    <source>
        <dbReference type="ARBA" id="ARBA00051647"/>
    </source>
</evidence>
<dbReference type="EC" id="4.1.2.47" evidence="16"/>
<comment type="catalytic activity">
    <reaction evidence="9">
        <text>acrolein + hydrogen cyanide = (2S)-2-hydroxybut-3-enenitrile</text>
        <dbReference type="Rhea" id="RHEA:77411"/>
        <dbReference type="ChEBI" id="CHEBI:15368"/>
        <dbReference type="ChEBI" id="CHEBI:18407"/>
        <dbReference type="ChEBI" id="CHEBI:197356"/>
    </reaction>
</comment>
<dbReference type="AlphaFoldDB" id="A0AAD6QGW4"/>
<comment type="catalytic activity">
    <reaction evidence="8">
        <text>a disubstituted aliphatic (S)-hydroxynitrile = a ketone + hydrogen cyanide</text>
        <dbReference type="Rhea" id="RHEA:56592"/>
        <dbReference type="ChEBI" id="CHEBI:17087"/>
        <dbReference type="ChEBI" id="CHEBI:18407"/>
        <dbReference type="ChEBI" id="CHEBI:140597"/>
        <dbReference type="EC" id="4.1.2.47"/>
    </reaction>
</comment>
<dbReference type="InterPro" id="IPR029058">
    <property type="entry name" value="AB_hydrolase_fold"/>
</dbReference>
<dbReference type="FunFam" id="3.40.50.1820:FF:000051">
    <property type="entry name" value="(S)-hydroxynitrile lyase"/>
    <property type="match status" value="2"/>
</dbReference>
<comment type="catalytic activity">
    <reaction evidence="6">
        <text>formylthiophene + hydrogen cyanide = (2R)-2-hydroxy-2-(thiophen-2-yl)acetonitrile</text>
        <dbReference type="Rhea" id="RHEA:77455"/>
        <dbReference type="ChEBI" id="CHEBI:18407"/>
        <dbReference type="ChEBI" id="CHEBI:87301"/>
        <dbReference type="ChEBI" id="CHEBI:197332"/>
    </reaction>
</comment>
<reference evidence="22" key="1">
    <citation type="journal article" date="2023" name="Mol. Ecol. Resour.">
        <title>Chromosome-level genome assembly of a triploid poplar Populus alba 'Berolinensis'.</title>
        <authorList>
            <person name="Chen S."/>
            <person name="Yu Y."/>
            <person name="Wang X."/>
            <person name="Wang S."/>
            <person name="Zhang T."/>
            <person name="Zhou Y."/>
            <person name="He R."/>
            <person name="Meng N."/>
            <person name="Wang Y."/>
            <person name="Liu W."/>
            <person name="Liu Z."/>
            <person name="Liu J."/>
            <person name="Guo Q."/>
            <person name="Huang H."/>
            <person name="Sederoff R.R."/>
            <person name="Wang G."/>
            <person name="Qu G."/>
            <person name="Chen S."/>
        </authorList>
    </citation>
    <scope>NUCLEOTIDE SEQUENCE</scope>
    <source>
        <strain evidence="22">SC-2020</strain>
    </source>
</reference>
<accession>A0AAD6QGW4</accession>
<gene>
    <name evidence="22" type="ORF">NC653_018627</name>
</gene>
<comment type="catalytic activity">
    <reaction evidence="7">
        <text>butan-2-one + hydrogen cyanide = 2-hydroxy-2-methylbutanenitrile</text>
        <dbReference type="Rhea" id="RHEA:77467"/>
        <dbReference type="ChEBI" id="CHEBI:18407"/>
        <dbReference type="ChEBI" id="CHEBI:28398"/>
        <dbReference type="ChEBI" id="CHEBI:60954"/>
    </reaction>
    <physiologicalReaction direction="right-to-left" evidence="7">
        <dbReference type="Rhea" id="RHEA:77469"/>
    </physiologicalReaction>
</comment>
<proteinExistence type="inferred from homology"/>
<comment type="catalytic activity">
    <reaction evidence="12">
        <text>2,2-dimethylpropanal + hydrogen cyanide = (2S)-2-hydroxy-3,3-dimethylbutanenitrile</text>
        <dbReference type="Rhea" id="RHEA:77407"/>
        <dbReference type="ChEBI" id="CHEBI:18407"/>
        <dbReference type="ChEBI" id="CHEBI:141557"/>
        <dbReference type="ChEBI" id="CHEBI:197355"/>
    </reaction>
</comment>
<comment type="catalytic activity">
    <reaction evidence="14">
        <text>an aromatic (S)-hydroxynitrile = an aromatic aldehyde + hydrogen cyanide</text>
        <dbReference type="Rhea" id="RHEA:54660"/>
        <dbReference type="ChEBI" id="CHEBI:18407"/>
        <dbReference type="ChEBI" id="CHEBI:33855"/>
        <dbReference type="ChEBI" id="CHEBI:138306"/>
        <dbReference type="EC" id="4.1.2.47"/>
    </reaction>
</comment>
<dbReference type="GO" id="GO:0080032">
    <property type="term" value="F:methyl jasmonate esterase activity"/>
    <property type="evidence" value="ECO:0007669"/>
    <property type="project" value="TreeGrafter"/>
</dbReference>
<comment type="similarity">
    <text evidence="15">Belongs to the AB hydrolase superfamily. Hydroxynitrile lyase family.</text>
</comment>
<evidence type="ECO:0000256" key="11">
    <source>
        <dbReference type="ARBA" id="ARBA00052511"/>
    </source>
</evidence>
<comment type="caution">
    <text evidence="22">The sequence shown here is derived from an EMBL/GenBank/DDBJ whole genome shotgun (WGS) entry which is preliminary data.</text>
</comment>
<dbReference type="InterPro" id="IPR045889">
    <property type="entry name" value="MES/HNL"/>
</dbReference>
<dbReference type="GO" id="GO:0080030">
    <property type="term" value="F:methyl indole-3-acetate esterase activity"/>
    <property type="evidence" value="ECO:0007669"/>
    <property type="project" value="TreeGrafter"/>
</dbReference>
<comment type="catalytic activity">
    <reaction evidence="10">
        <text>2-methylpropanal + hydrogen cyanide = (2S)-2-hydroxy-3-methylbutanenitrile</text>
        <dbReference type="Rhea" id="RHEA:77403"/>
        <dbReference type="ChEBI" id="CHEBI:18407"/>
        <dbReference type="ChEBI" id="CHEBI:48943"/>
        <dbReference type="ChEBI" id="CHEBI:197354"/>
    </reaction>
</comment>
<keyword evidence="23" id="KW-1185">Reference proteome</keyword>
<evidence type="ECO:0000256" key="19">
    <source>
        <dbReference type="ARBA" id="ARBA00078291"/>
    </source>
</evidence>
<dbReference type="GO" id="GO:0047606">
    <property type="term" value="F:(S)-hydroxynitrile lyase activity"/>
    <property type="evidence" value="ECO:0007669"/>
    <property type="project" value="UniProtKB-EC"/>
</dbReference>
<evidence type="ECO:0000256" key="18">
    <source>
        <dbReference type="ARBA" id="ARBA00076040"/>
    </source>
</evidence>
<evidence type="ECO:0000256" key="17">
    <source>
        <dbReference type="ARBA" id="ARBA00069221"/>
    </source>
</evidence>
<dbReference type="InterPro" id="IPR000073">
    <property type="entry name" value="AB_hydrolase_1"/>
</dbReference>
<dbReference type="GO" id="GO:0080031">
    <property type="term" value="F:methyl salicylate esterase activity"/>
    <property type="evidence" value="ECO:0007669"/>
    <property type="project" value="TreeGrafter"/>
</dbReference>
<evidence type="ECO:0000256" key="20">
    <source>
        <dbReference type="ARBA" id="ARBA00079794"/>
    </source>
</evidence>
<comment type="catalytic activity">
    <reaction evidence="13">
        <text>cyclohexanecarbaldehyde + hydrogen cyanide = (2S)-2-cyclohexyl-2-hydroxyacetonitrile</text>
        <dbReference type="Rhea" id="RHEA:77423"/>
        <dbReference type="ChEBI" id="CHEBI:18407"/>
        <dbReference type="ChEBI" id="CHEBI:197359"/>
        <dbReference type="ChEBI" id="CHEBI:197360"/>
    </reaction>
</comment>
<evidence type="ECO:0000256" key="9">
    <source>
        <dbReference type="ARBA" id="ARBA00051977"/>
    </source>
</evidence>
<evidence type="ECO:0000313" key="22">
    <source>
        <dbReference type="EMBL" id="KAJ6990147.1"/>
    </source>
</evidence>
<dbReference type="Gene3D" id="3.40.50.1820">
    <property type="entry name" value="alpha/beta hydrolase"/>
    <property type="match status" value="2"/>
</dbReference>
<evidence type="ECO:0000256" key="13">
    <source>
        <dbReference type="ARBA" id="ARBA00052609"/>
    </source>
</evidence>
<evidence type="ECO:0000256" key="3">
    <source>
        <dbReference type="ARBA" id="ARBA00050241"/>
    </source>
</evidence>
<evidence type="ECO:0000256" key="2">
    <source>
        <dbReference type="ARBA" id="ARBA00050104"/>
    </source>
</evidence>
<evidence type="ECO:0000256" key="14">
    <source>
        <dbReference type="ARBA" id="ARBA00052826"/>
    </source>
</evidence>
<feature type="domain" description="AB hydrolase-1" evidence="21">
    <location>
        <begin position="296"/>
        <end position="527"/>
    </location>
</feature>
<name>A0AAD6QGW4_9ROSI</name>
<dbReference type="SUPFAM" id="SSF53474">
    <property type="entry name" value="alpha/beta-Hydrolases"/>
    <property type="match status" value="2"/>
</dbReference>
<keyword evidence="1" id="KW-0456">Lyase</keyword>
<dbReference type="GO" id="GO:0009694">
    <property type="term" value="P:jasmonic acid metabolic process"/>
    <property type="evidence" value="ECO:0007669"/>
    <property type="project" value="TreeGrafter"/>
</dbReference>
<evidence type="ECO:0000256" key="8">
    <source>
        <dbReference type="ARBA" id="ARBA00051735"/>
    </source>
</evidence>
<evidence type="ECO:0000256" key="1">
    <source>
        <dbReference type="ARBA" id="ARBA00023239"/>
    </source>
</evidence>
<evidence type="ECO:0000256" key="12">
    <source>
        <dbReference type="ARBA" id="ARBA00052600"/>
    </source>
</evidence>
<dbReference type="Proteomes" id="UP001164929">
    <property type="component" value="Chromosome 7"/>
</dbReference>
<comment type="catalytic activity">
    <reaction evidence="2">
        <text>4-methoxybenzaldehyde + hydrogen cyanide = (2S)-2-hydroxy-2-(4-methoxyphenyl)acetonitrile</text>
        <dbReference type="Rhea" id="RHEA:77447"/>
        <dbReference type="ChEBI" id="CHEBI:18407"/>
        <dbReference type="ChEBI" id="CHEBI:28235"/>
        <dbReference type="ChEBI" id="CHEBI:197328"/>
    </reaction>
</comment>
<evidence type="ECO:0000259" key="21">
    <source>
        <dbReference type="Pfam" id="PF12697"/>
    </source>
</evidence>
<evidence type="ECO:0000256" key="10">
    <source>
        <dbReference type="ARBA" id="ARBA00052033"/>
    </source>
</evidence>
<comment type="catalytic activity">
    <reaction evidence="5">
        <text>benzaldehyde + hydrogen cyanide = (S)-mandelonitrile</text>
        <dbReference type="Rhea" id="RHEA:77427"/>
        <dbReference type="ChEBI" id="CHEBI:17169"/>
        <dbReference type="ChEBI" id="CHEBI:18407"/>
        <dbReference type="ChEBI" id="CHEBI:36941"/>
    </reaction>
</comment>
<sequence length="539" mass="59915">MGDSNNQTTHFVLIHGSASGAWAWYKVKTMLEAAGHSVTALDMSASGVNTKTLEEVVTFDQYNEPLIEFMANLAENEKVVLVAHSLGGLNVAFAMEKFPEKISLAVFVTAFLPDTEHRPSYMLEKFIENSPAVADGWQSVVSSTAGYEAFMKSTAFNLASPEDLSLQTLLKRSGSLFLESLAKANKFTKEKFGSVVRDYVVCTQDLLVVPSLQRFMIEHNEVKEVMEIPADHMAIASRPKELCRCLLDNDITKHKQGIPKILHTVKQNHKPLLFLEYYQSAKKRKMGDSNDQTTHFVLIHGSASGAWAWYKVKTMLEAAGHSVTALDMSASGVNTKTLEEVVTFDQYNEPLIEFMANLAENEKVVLVAHSLGGLNVAFAMEKFPEKISLAVFVTAFLPDTEHRPSYMLEKFIENSPAVADGWQSVVSSTAGYEAFMKSTAFNLASPEDLSLQTLLKRSGSLFLESLAKANKFTKEKFGSVVRDYVVCTQDLLVVPSLQRFMIEHNEVKEVMEIPADHMAIASRPKELCQCLLEFARKHA</sequence>
<evidence type="ECO:0000313" key="23">
    <source>
        <dbReference type="Proteomes" id="UP001164929"/>
    </source>
</evidence>
<evidence type="ECO:0000256" key="16">
    <source>
        <dbReference type="ARBA" id="ARBA00066572"/>
    </source>
</evidence>
<evidence type="ECO:0000256" key="15">
    <source>
        <dbReference type="ARBA" id="ARBA00060885"/>
    </source>
</evidence>
<evidence type="ECO:0000256" key="4">
    <source>
        <dbReference type="ARBA" id="ARBA00050262"/>
    </source>
</evidence>
<evidence type="ECO:0000256" key="6">
    <source>
        <dbReference type="ARBA" id="ARBA00050608"/>
    </source>
</evidence>